<evidence type="ECO:0000313" key="2">
    <source>
        <dbReference type="EMBL" id="KAK4017022.1"/>
    </source>
</evidence>
<name>A0ABQ9ZVV6_9CRUS</name>
<dbReference type="EMBL" id="JAOYFB010000005">
    <property type="protein sequence ID" value="KAK4017022.1"/>
    <property type="molecule type" value="Genomic_DNA"/>
</dbReference>
<accession>A0ABQ9ZVV6</accession>
<evidence type="ECO:0000256" key="1">
    <source>
        <dbReference type="SAM" id="MobiDB-lite"/>
    </source>
</evidence>
<feature type="region of interest" description="Disordered" evidence="1">
    <location>
        <begin position="1"/>
        <end position="35"/>
    </location>
</feature>
<gene>
    <name evidence="2" type="ORF">OUZ56_031980</name>
</gene>
<comment type="caution">
    <text evidence="2">The sequence shown here is derived from an EMBL/GenBank/DDBJ whole genome shotgun (WGS) entry which is preliminary data.</text>
</comment>
<protein>
    <submittedName>
        <fullName evidence="2">Uncharacterized protein</fullName>
    </submittedName>
</protein>
<organism evidence="2 3">
    <name type="scientific">Daphnia magna</name>
    <dbReference type="NCBI Taxonomy" id="35525"/>
    <lineage>
        <taxon>Eukaryota</taxon>
        <taxon>Metazoa</taxon>
        <taxon>Ecdysozoa</taxon>
        <taxon>Arthropoda</taxon>
        <taxon>Crustacea</taxon>
        <taxon>Branchiopoda</taxon>
        <taxon>Diplostraca</taxon>
        <taxon>Cladocera</taxon>
        <taxon>Anomopoda</taxon>
        <taxon>Daphniidae</taxon>
        <taxon>Daphnia</taxon>
    </lineage>
</organism>
<dbReference type="Proteomes" id="UP001234178">
    <property type="component" value="Unassembled WGS sequence"/>
</dbReference>
<reference evidence="2 3" key="1">
    <citation type="journal article" date="2023" name="Nucleic Acids Res.">
        <title>The hologenome of Daphnia magna reveals possible DNA methylation and microbiome-mediated evolution of the host genome.</title>
        <authorList>
            <person name="Chaturvedi A."/>
            <person name="Li X."/>
            <person name="Dhandapani V."/>
            <person name="Marshall H."/>
            <person name="Kissane S."/>
            <person name="Cuenca-Cambronero M."/>
            <person name="Asole G."/>
            <person name="Calvet F."/>
            <person name="Ruiz-Romero M."/>
            <person name="Marangio P."/>
            <person name="Guigo R."/>
            <person name="Rago D."/>
            <person name="Mirbahai L."/>
            <person name="Eastwood N."/>
            <person name="Colbourne J.K."/>
            <person name="Zhou J."/>
            <person name="Mallon E."/>
            <person name="Orsini L."/>
        </authorList>
    </citation>
    <scope>NUCLEOTIDE SEQUENCE [LARGE SCALE GENOMIC DNA]</scope>
    <source>
        <strain evidence="2">LRV0_1</strain>
    </source>
</reference>
<proteinExistence type="predicted"/>
<keyword evidence="3" id="KW-1185">Reference proteome</keyword>
<evidence type="ECO:0000313" key="3">
    <source>
        <dbReference type="Proteomes" id="UP001234178"/>
    </source>
</evidence>
<sequence length="69" mass="7947">MYIRSEPIKKALGQKGVKEEGGNQEQNEEGRHPSKHTVKMLLSFPSQRPGRTEASIRFTLYVEMNEDEQ</sequence>